<accession>D8R543</accession>
<proteinExistence type="predicted"/>
<evidence type="ECO:0000259" key="1">
    <source>
        <dbReference type="Pfam" id="PF12146"/>
    </source>
</evidence>
<dbReference type="Proteomes" id="UP000001514">
    <property type="component" value="Unassembled WGS sequence"/>
</dbReference>
<reference evidence="2 3" key="1">
    <citation type="journal article" date="2011" name="Science">
        <title>The Selaginella genome identifies genetic changes associated with the evolution of vascular plants.</title>
        <authorList>
            <person name="Banks J.A."/>
            <person name="Nishiyama T."/>
            <person name="Hasebe M."/>
            <person name="Bowman J.L."/>
            <person name="Gribskov M."/>
            <person name="dePamphilis C."/>
            <person name="Albert V.A."/>
            <person name="Aono N."/>
            <person name="Aoyama T."/>
            <person name="Ambrose B.A."/>
            <person name="Ashton N.W."/>
            <person name="Axtell M.J."/>
            <person name="Barker E."/>
            <person name="Barker M.S."/>
            <person name="Bennetzen J.L."/>
            <person name="Bonawitz N.D."/>
            <person name="Chapple C."/>
            <person name="Cheng C."/>
            <person name="Correa L.G."/>
            <person name="Dacre M."/>
            <person name="DeBarry J."/>
            <person name="Dreyer I."/>
            <person name="Elias M."/>
            <person name="Engstrom E.M."/>
            <person name="Estelle M."/>
            <person name="Feng L."/>
            <person name="Finet C."/>
            <person name="Floyd S.K."/>
            <person name="Frommer W.B."/>
            <person name="Fujita T."/>
            <person name="Gramzow L."/>
            <person name="Gutensohn M."/>
            <person name="Harholt J."/>
            <person name="Hattori M."/>
            <person name="Heyl A."/>
            <person name="Hirai T."/>
            <person name="Hiwatashi Y."/>
            <person name="Ishikawa M."/>
            <person name="Iwata M."/>
            <person name="Karol K.G."/>
            <person name="Koehler B."/>
            <person name="Kolukisaoglu U."/>
            <person name="Kubo M."/>
            <person name="Kurata T."/>
            <person name="Lalonde S."/>
            <person name="Li K."/>
            <person name="Li Y."/>
            <person name="Litt A."/>
            <person name="Lyons E."/>
            <person name="Manning G."/>
            <person name="Maruyama T."/>
            <person name="Michael T.P."/>
            <person name="Mikami K."/>
            <person name="Miyazaki S."/>
            <person name="Morinaga S."/>
            <person name="Murata T."/>
            <person name="Mueller-Roeber B."/>
            <person name="Nelson D.R."/>
            <person name="Obara M."/>
            <person name="Oguri Y."/>
            <person name="Olmstead R.G."/>
            <person name="Onodera N."/>
            <person name="Petersen B.L."/>
            <person name="Pils B."/>
            <person name="Prigge M."/>
            <person name="Rensing S.A."/>
            <person name="Riano-Pachon D.M."/>
            <person name="Roberts A.W."/>
            <person name="Sato Y."/>
            <person name="Scheller H.V."/>
            <person name="Schulz B."/>
            <person name="Schulz C."/>
            <person name="Shakirov E.V."/>
            <person name="Shibagaki N."/>
            <person name="Shinohara N."/>
            <person name="Shippen D.E."/>
            <person name="Soerensen I."/>
            <person name="Sotooka R."/>
            <person name="Sugimoto N."/>
            <person name="Sugita M."/>
            <person name="Sumikawa N."/>
            <person name="Tanurdzic M."/>
            <person name="Theissen G."/>
            <person name="Ulvskov P."/>
            <person name="Wakazuki S."/>
            <person name="Weng J.K."/>
            <person name="Willats W.W."/>
            <person name="Wipf D."/>
            <person name="Wolf P.G."/>
            <person name="Yang L."/>
            <person name="Zimmer A.D."/>
            <person name="Zhu Q."/>
            <person name="Mitros T."/>
            <person name="Hellsten U."/>
            <person name="Loque D."/>
            <person name="Otillar R."/>
            <person name="Salamov A."/>
            <person name="Schmutz J."/>
            <person name="Shapiro H."/>
            <person name="Lindquist E."/>
            <person name="Lucas S."/>
            <person name="Rokhsar D."/>
            <person name="Grigoriev I.V."/>
        </authorList>
    </citation>
    <scope>NUCLEOTIDE SEQUENCE [LARGE SCALE GENOMIC DNA]</scope>
</reference>
<dbReference type="PANTHER" id="PTHR11614">
    <property type="entry name" value="PHOSPHOLIPASE-RELATED"/>
    <property type="match status" value="1"/>
</dbReference>
<dbReference type="InterPro" id="IPR051044">
    <property type="entry name" value="MAG_DAG_Lipase"/>
</dbReference>
<dbReference type="Pfam" id="PF12146">
    <property type="entry name" value="Hydrolase_4"/>
    <property type="match status" value="1"/>
</dbReference>
<dbReference type="KEGG" id="smo:SELMODRAFT_85161"/>
<gene>
    <name evidence="2" type="ORF">SELMODRAFT_85161</name>
</gene>
<dbReference type="OrthoDB" id="2498029at2759"/>
<dbReference type="InterPro" id="IPR022742">
    <property type="entry name" value="Hydrolase_4"/>
</dbReference>
<dbReference type="STRING" id="88036.D8R543"/>
<dbReference type="FunFam" id="3.40.50.1820:FF:000036">
    <property type="entry name" value="Alpha/beta-Hydrolases superfamily protein"/>
    <property type="match status" value="1"/>
</dbReference>
<dbReference type="SUPFAM" id="SSF53474">
    <property type="entry name" value="alpha/beta-Hydrolases"/>
    <property type="match status" value="1"/>
</dbReference>
<organism evidence="3">
    <name type="scientific">Selaginella moellendorffii</name>
    <name type="common">Spikemoss</name>
    <dbReference type="NCBI Taxonomy" id="88036"/>
    <lineage>
        <taxon>Eukaryota</taxon>
        <taxon>Viridiplantae</taxon>
        <taxon>Streptophyta</taxon>
        <taxon>Embryophyta</taxon>
        <taxon>Tracheophyta</taxon>
        <taxon>Lycopodiopsida</taxon>
        <taxon>Selaginellales</taxon>
        <taxon>Selaginellaceae</taxon>
        <taxon>Selaginella</taxon>
    </lineage>
</organism>
<dbReference type="GO" id="GO:0016298">
    <property type="term" value="F:lipase activity"/>
    <property type="evidence" value="ECO:0000318"/>
    <property type="project" value="GO_Central"/>
</dbReference>
<name>D8R543_SELML</name>
<sequence>QEFIYNSRGTRLFTCRWIPLRQDVKGLVFLCHGYGMECSRFMKGTGQRLSRAGYAVFGIDYEGHGRSEGRRCYIRSFDDLVDDCIVFFKNVREWPEYRRKPCFLYGESMGGAVALLVQKKTPGEWNGAILVAPMCKISKNMKPHPLLIRVLVKLARTIPTWKVVPIKDVIGQAFKDPVKREEIRDNPYVYQGRPRLRTAVEMLYTSLNLECQLHEVKLPFLVLHGENDVVTDPAISQELYDSAGSLDKAIKIYPGMWHGLTSGEPDENIDMVFEDIVTWLDMRCPPGSLAASPIRFSDIQTRRAMLACSSPLRLEDAHTRQPGMVGSLRHRHLTGQTNGASSVPASPMRLFDFRKRGLASSPSVPARDSELKCLRWMDHKGSDSCARGAARHDNAGHRLPPVMIR</sequence>
<dbReference type="OMA" id="ANPQQCR"/>
<dbReference type="InParanoid" id="D8R543"/>
<evidence type="ECO:0000313" key="3">
    <source>
        <dbReference type="Proteomes" id="UP000001514"/>
    </source>
</evidence>
<protein>
    <recommendedName>
        <fullName evidence="1">Serine aminopeptidase S33 domain-containing protein</fullName>
    </recommendedName>
</protein>
<keyword evidence="3" id="KW-1185">Reference proteome</keyword>
<dbReference type="FunCoup" id="D8R543">
    <property type="interactions" value="191"/>
</dbReference>
<dbReference type="eggNOG" id="KOG1455">
    <property type="taxonomic scope" value="Eukaryota"/>
</dbReference>
<dbReference type="HOGENOM" id="CLU_026209_0_0_1"/>
<dbReference type="PRINTS" id="PR00111">
    <property type="entry name" value="ABHYDROLASE"/>
</dbReference>
<evidence type="ECO:0000313" key="2">
    <source>
        <dbReference type="EMBL" id="EFJ32779.1"/>
    </source>
</evidence>
<feature type="non-terminal residue" evidence="2">
    <location>
        <position position="1"/>
    </location>
</feature>
<dbReference type="InterPro" id="IPR029058">
    <property type="entry name" value="AB_hydrolase_fold"/>
</dbReference>
<feature type="domain" description="Serine aminopeptidase S33" evidence="1">
    <location>
        <begin position="23"/>
        <end position="265"/>
    </location>
</feature>
<dbReference type="Gene3D" id="3.40.50.1820">
    <property type="entry name" value="alpha/beta hydrolase"/>
    <property type="match status" value="1"/>
</dbReference>
<dbReference type="InterPro" id="IPR000073">
    <property type="entry name" value="AB_hydrolase_1"/>
</dbReference>
<dbReference type="EMBL" id="GL377572">
    <property type="protein sequence ID" value="EFJ32779.1"/>
    <property type="molecule type" value="Genomic_DNA"/>
</dbReference>
<dbReference type="GO" id="GO:0016020">
    <property type="term" value="C:membrane"/>
    <property type="evidence" value="ECO:0000318"/>
    <property type="project" value="GO_Central"/>
</dbReference>
<dbReference type="Gramene" id="EFJ32779">
    <property type="protein sequence ID" value="EFJ32779"/>
    <property type="gene ID" value="SELMODRAFT_85161"/>
</dbReference>
<dbReference type="AlphaFoldDB" id="D8R543"/>